<organism evidence="4">
    <name type="scientific">Acartia pacifica</name>
    <name type="common">Copepod</name>
    <dbReference type="NCBI Taxonomy" id="335913"/>
    <lineage>
        <taxon>Eukaryota</taxon>
        <taxon>Metazoa</taxon>
        <taxon>Ecdysozoa</taxon>
        <taxon>Arthropoda</taxon>
        <taxon>Crustacea</taxon>
        <taxon>Multicrustacea</taxon>
        <taxon>Hexanauplia</taxon>
        <taxon>Copepoda</taxon>
        <taxon>Calanoida</taxon>
        <taxon>Acartiidae</taxon>
        <taxon>Acartia</taxon>
    </lineage>
</organism>
<dbReference type="GO" id="GO:0005737">
    <property type="term" value="C:cytoplasm"/>
    <property type="evidence" value="ECO:0007669"/>
    <property type="project" value="TreeGrafter"/>
</dbReference>
<dbReference type="Pfam" id="PF01920">
    <property type="entry name" value="Prefoldin_2"/>
    <property type="match status" value="1"/>
</dbReference>
<dbReference type="GO" id="GO:0044183">
    <property type="term" value="F:protein folding chaperone"/>
    <property type="evidence" value="ECO:0007669"/>
    <property type="project" value="TreeGrafter"/>
</dbReference>
<dbReference type="AlphaFoldDB" id="A0A0U2V610"/>
<reference evidence="4" key="1">
    <citation type="journal article" date="2015" name="Sci. Rep.">
        <title>Spliced leader RNA trans-splicing discovered in copepods.</title>
        <authorList>
            <person name="Yang F."/>
            <person name="Xu D."/>
            <person name="Zhuang Y."/>
            <person name="Yi X."/>
            <person name="Huang Y."/>
            <person name="Chen H."/>
            <person name="Lin S."/>
            <person name="Campbell D.A."/>
            <person name="Sturm N.R."/>
            <person name="Liu G."/>
            <person name="Zhang H."/>
        </authorList>
    </citation>
    <scope>NUCLEOTIDE SEQUENCE</scope>
</reference>
<protein>
    <submittedName>
        <fullName evidence="4">Prefoldin subunit 1</fullName>
    </submittedName>
</protein>
<dbReference type="GO" id="GO:0016272">
    <property type="term" value="C:prefoldin complex"/>
    <property type="evidence" value="ECO:0007669"/>
    <property type="project" value="InterPro"/>
</dbReference>
<evidence type="ECO:0000256" key="3">
    <source>
        <dbReference type="ARBA" id="ARBA00023186"/>
    </source>
</evidence>
<accession>A0A0U2V610</accession>
<comment type="similarity">
    <text evidence="1">Belongs to the prefoldin subunit beta family.</text>
</comment>
<dbReference type="PANTHER" id="PTHR20903">
    <property type="entry name" value="PREFOLDIN SUBUNIT 1-RELATED"/>
    <property type="match status" value="1"/>
</dbReference>
<comment type="subunit">
    <text evidence="2">Heterohexamer of two PFD-alpha type and four PFD-beta type subunits.</text>
</comment>
<dbReference type="SUPFAM" id="SSF46579">
    <property type="entry name" value="Prefoldin"/>
    <property type="match status" value="1"/>
</dbReference>
<proteinExistence type="evidence at transcript level"/>
<evidence type="ECO:0000256" key="1">
    <source>
        <dbReference type="ARBA" id="ARBA00008045"/>
    </source>
</evidence>
<dbReference type="GO" id="GO:0051082">
    <property type="term" value="F:unfolded protein binding"/>
    <property type="evidence" value="ECO:0007669"/>
    <property type="project" value="InterPro"/>
</dbReference>
<dbReference type="EMBL" id="KT754619">
    <property type="protein sequence ID" value="ALS04453.1"/>
    <property type="molecule type" value="mRNA"/>
</dbReference>
<dbReference type="Gene3D" id="1.10.287.370">
    <property type="match status" value="1"/>
</dbReference>
<keyword evidence="3" id="KW-0143">Chaperone</keyword>
<dbReference type="PANTHER" id="PTHR20903:SF0">
    <property type="entry name" value="PREFOLDIN SUBUNIT 1"/>
    <property type="match status" value="1"/>
</dbReference>
<dbReference type="InterPro" id="IPR009053">
    <property type="entry name" value="Prefoldin"/>
</dbReference>
<evidence type="ECO:0000313" key="4">
    <source>
        <dbReference type="EMBL" id="ALS04453.1"/>
    </source>
</evidence>
<evidence type="ECO:0000256" key="2">
    <source>
        <dbReference type="ARBA" id="ARBA00011695"/>
    </source>
</evidence>
<sequence>MAAAPDLELKKAFTELQMKMIESKQKIKLTDMQVDSLKRQIAHAMLTDQEIGALPEGTKVYESVGRMFLLSDIKTVREGLDAKQGVCKDKIKNLESSKTYLEGSIKESENNLRELITQKKSVN</sequence>
<dbReference type="InterPro" id="IPR002777">
    <property type="entry name" value="PFD_beta-like"/>
</dbReference>
<dbReference type="CDD" id="cd23164">
    <property type="entry name" value="Prefoldin_1"/>
    <property type="match status" value="1"/>
</dbReference>
<name>A0A0U2V610_ACAPC</name>